<keyword evidence="4" id="KW-1133">Transmembrane helix</keyword>
<dbReference type="SMART" id="SM00283">
    <property type="entry name" value="MA"/>
    <property type="match status" value="1"/>
</dbReference>
<organism evidence="7 8">
    <name type="scientific">Novispirillum itersonii</name>
    <name type="common">Aquaspirillum itersonii</name>
    <dbReference type="NCBI Taxonomy" id="189"/>
    <lineage>
        <taxon>Bacteria</taxon>
        <taxon>Pseudomonadati</taxon>
        <taxon>Pseudomonadota</taxon>
        <taxon>Alphaproteobacteria</taxon>
        <taxon>Rhodospirillales</taxon>
        <taxon>Novispirillaceae</taxon>
        <taxon>Novispirillum</taxon>
    </lineage>
</organism>
<dbReference type="GO" id="GO:0016020">
    <property type="term" value="C:membrane"/>
    <property type="evidence" value="ECO:0007669"/>
    <property type="project" value="InterPro"/>
</dbReference>
<dbReference type="EMBL" id="JACIIX010000005">
    <property type="protein sequence ID" value="MBB6210347.1"/>
    <property type="molecule type" value="Genomic_DNA"/>
</dbReference>
<feature type="domain" description="HAMP" evidence="6">
    <location>
        <begin position="302"/>
        <end position="355"/>
    </location>
</feature>
<protein>
    <submittedName>
        <fullName evidence="7">Methyl-accepting chemotaxis protein</fullName>
    </submittedName>
</protein>
<dbReference type="PROSITE" id="PS50885">
    <property type="entry name" value="HAMP"/>
    <property type="match status" value="1"/>
</dbReference>
<keyword evidence="4" id="KW-0472">Membrane</keyword>
<reference evidence="7 8" key="1">
    <citation type="submission" date="2020-08" db="EMBL/GenBank/DDBJ databases">
        <title>Genomic Encyclopedia of Type Strains, Phase IV (KMG-IV): sequencing the most valuable type-strain genomes for metagenomic binning, comparative biology and taxonomic classification.</title>
        <authorList>
            <person name="Goeker M."/>
        </authorList>
    </citation>
    <scope>NUCLEOTIDE SEQUENCE [LARGE SCALE GENOMIC DNA]</scope>
    <source>
        <strain evidence="7 8">DSM 11590</strain>
    </source>
</reference>
<dbReference type="Gene3D" id="6.10.340.10">
    <property type="match status" value="1"/>
</dbReference>
<dbReference type="SMART" id="SM01358">
    <property type="entry name" value="HBM"/>
    <property type="match status" value="1"/>
</dbReference>
<keyword evidence="8" id="KW-1185">Reference proteome</keyword>
<evidence type="ECO:0000256" key="2">
    <source>
        <dbReference type="ARBA" id="ARBA00029447"/>
    </source>
</evidence>
<sequence>MKFIQTLKISTKIYFILLITLLLIAFTVALSLYGLSQAEDARRAAEAQTALQGSVYEIRLAVLEARRSEKDLLLGSNPADHQRAQAAVAEALTITGHLLGQPEAAPLRDGLTTVRDALTRYGQGLDTIFATMTDNGLTHSSGRQGLLRERVHAVETVITDSGALPLQTLMLTLRRHEKDYLLRGDTAYVGKFDQTLEQFRKAADAYDLPDGDRVTALMAEYATAFHALVSADQKKRADITALSDAVNAVQAPLDAITAATAQAAGAARATMDSRRRETALTVAAALLAGLAVTAAVALRVARMISRPLHQMTQVMTALSGGDRSVTVPALTGRDEIAEMAGAVAVFRNNLIHMEELEAAARQRTEAELERARRRDSLTAAFDASVVGVLRMVAEAADGVSAASGSLTESAQITGSRSAAVSGAAQQTAASVQTVATAASELDATIGEVSRQSAEAAAAVRQAGMLVRQTASGYERLTAESLRIGSVVDLINDIAARTNLLALNATVEAARAGDLGKGFAVVANEVKSLANQTARATRDIATVVAAIQAEAETGHAAIATLVETINQVETQAQAIAGAVEQQAAATREISRTIEDVAAANDHVSRNITDVSACATDTNRQADSLGDSARRLLDETGSLRNDIDRFLTGIRQA</sequence>
<dbReference type="PANTHER" id="PTHR32089:SF112">
    <property type="entry name" value="LYSOZYME-LIKE PROTEIN-RELATED"/>
    <property type="match status" value="1"/>
</dbReference>
<dbReference type="Pfam" id="PF00015">
    <property type="entry name" value="MCPsignal"/>
    <property type="match status" value="1"/>
</dbReference>
<evidence type="ECO:0000256" key="3">
    <source>
        <dbReference type="PROSITE-ProRule" id="PRU00284"/>
    </source>
</evidence>
<dbReference type="Gene3D" id="1.10.287.950">
    <property type="entry name" value="Methyl-accepting chemotaxis protein"/>
    <property type="match status" value="1"/>
</dbReference>
<evidence type="ECO:0000313" key="7">
    <source>
        <dbReference type="EMBL" id="MBB6210347.1"/>
    </source>
</evidence>
<keyword evidence="4" id="KW-0812">Transmembrane</keyword>
<evidence type="ECO:0000259" key="6">
    <source>
        <dbReference type="PROSITE" id="PS50885"/>
    </source>
</evidence>
<feature type="transmembrane region" description="Helical" evidence="4">
    <location>
        <begin position="279"/>
        <end position="301"/>
    </location>
</feature>
<dbReference type="PANTHER" id="PTHR32089">
    <property type="entry name" value="METHYL-ACCEPTING CHEMOTAXIS PROTEIN MCPB"/>
    <property type="match status" value="1"/>
</dbReference>
<dbReference type="SUPFAM" id="SSF58104">
    <property type="entry name" value="Methyl-accepting chemotaxis protein (MCP) signaling domain"/>
    <property type="match status" value="1"/>
</dbReference>
<evidence type="ECO:0000256" key="1">
    <source>
        <dbReference type="ARBA" id="ARBA00023224"/>
    </source>
</evidence>
<dbReference type="InterPro" id="IPR032255">
    <property type="entry name" value="HBM"/>
</dbReference>
<feature type="transmembrane region" description="Helical" evidence="4">
    <location>
        <begin position="12"/>
        <end position="35"/>
    </location>
</feature>
<accession>A0A7X0DNK9</accession>
<dbReference type="GO" id="GO:0007165">
    <property type="term" value="P:signal transduction"/>
    <property type="evidence" value="ECO:0007669"/>
    <property type="project" value="UniProtKB-KW"/>
</dbReference>
<dbReference type="CDD" id="cd06225">
    <property type="entry name" value="HAMP"/>
    <property type="match status" value="1"/>
</dbReference>
<keyword evidence="1 3" id="KW-0807">Transducer</keyword>
<dbReference type="Pfam" id="PF00672">
    <property type="entry name" value="HAMP"/>
    <property type="match status" value="1"/>
</dbReference>
<evidence type="ECO:0000256" key="4">
    <source>
        <dbReference type="SAM" id="Phobius"/>
    </source>
</evidence>
<comment type="similarity">
    <text evidence="2">Belongs to the methyl-accepting chemotaxis (MCP) protein family.</text>
</comment>
<dbReference type="SMART" id="SM00304">
    <property type="entry name" value="HAMP"/>
    <property type="match status" value="2"/>
</dbReference>
<evidence type="ECO:0000259" key="5">
    <source>
        <dbReference type="PROSITE" id="PS50111"/>
    </source>
</evidence>
<comment type="caution">
    <text evidence="7">The sequence shown here is derived from an EMBL/GenBank/DDBJ whole genome shotgun (WGS) entry which is preliminary data.</text>
</comment>
<dbReference type="PROSITE" id="PS50111">
    <property type="entry name" value="CHEMOTAXIS_TRANSDUC_2"/>
    <property type="match status" value="1"/>
</dbReference>
<dbReference type="Proteomes" id="UP000544872">
    <property type="component" value="Unassembled WGS sequence"/>
</dbReference>
<dbReference type="InterPro" id="IPR003660">
    <property type="entry name" value="HAMP_dom"/>
</dbReference>
<dbReference type="RefSeq" id="WP_184263177.1">
    <property type="nucleotide sequence ID" value="NZ_JACIIX010000005.1"/>
</dbReference>
<feature type="domain" description="Methyl-accepting transducer" evidence="5">
    <location>
        <begin position="395"/>
        <end position="617"/>
    </location>
</feature>
<dbReference type="AlphaFoldDB" id="A0A7X0DNK9"/>
<name>A0A7X0DNK9_NOVIT</name>
<proteinExistence type="inferred from homology"/>
<gene>
    <name evidence="7" type="ORF">FHS48_001762</name>
</gene>
<dbReference type="InterPro" id="IPR004089">
    <property type="entry name" value="MCPsignal_dom"/>
</dbReference>
<evidence type="ECO:0000313" key="8">
    <source>
        <dbReference type="Proteomes" id="UP000544872"/>
    </source>
</evidence>